<gene>
    <name evidence="2" type="ORF">BW425_07920</name>
</gene>
<dbReference type="AlphaFoldDB" id="A0A1Y3MP24"/>
<comment type="caution">
    <text evidence="2">The sequence shown here is derived from an EMBL/GenBank/DDBJ whole genome shotgun (WGS) entry which is preliminary data.</text>
</comment>
<feature type="domain" description="RiboL-PSP-HEPN" evidence="1">
    <location>
        <begin position="62"/>
        <end position="253"/>
    </location>
</feature>
<evidence type="ECO:0000259" key="1">
    <source>
        <dbReference type="Pfam" id="PF18735"/>
    </source>
</evidence>
<protein>
    <recommendedName>
        <fullName evidence="1">RiboL-PSP-HEPN domain-containing protein</fullName>
    </recommendedName>
</protein>
<organism evidence="2 3">
    <name type="scientific">Bacillus pseudomycoides</name>
    <dbReference type="NCBI Taxonomy" id="64104"/>
    <lineage>
        <taxon>Bacteria</taxon>
        <taxon>Bacillati</taxon>
        <taxon>Bacillota</taxon>
        <taxon>Bacilli</taxon>
        <taxon>Bacillales</taxon>
        <taxon>Bacillaceae</taxon>
        <taxon>Bacillus</taxon>
        <taxon>Bacillus cereus group</taxon>
    </lineage>
</organism>
<dbReference type="Proteomes" id="UP000195321">
    <property type="component" value="Unassembled WGS sequence"/>
</dbReference>
<dbReference type="RefSeq" id="WP_088093851.1">
    <property type="nucleotide sequence ID" value="NZ_JBALMA010000392.1"/>
</dbReference>
<reference evidence="2 3" key="1">
    <citation type="submission" date="2017-02" db="EMBL/GenBank/DDBJ databases">
        <title>Bacillus pseudomycoides isolate FSL K6-0042.</title>
        <authorList>
            <person name="Kovac J."/>
        </authorList>
    </citation>
    <scope>NUCLEOTIDE SEQUENCE [LARGE SCALE GENOMIC DNA]</scope>
    <source>
        <strain evidence="2 3">FSL K6-0042</strain>
    </source>
</reference>
<dbReference type="Pfam" id="PF18735">
    <property type="entry name" value="HEPN_RiboL-PSP"/>
    <property type="match status" value="1"/>
</dbReference>
<dbReference type="EMBL" id="MWPX01000006">
    <property type="protein sequence ID" value="OUM49332.1"/>
    <property type="molecule type" value="Genomic_DNA"/>
</dbReference>
<evidence type="ECO:0000313" key="3">
    <source>
        <dbReference type="Proteomes" id="UP000195321"/>
    </source>
</evidence>
<evidence type="ECO:0000313" key="2">
    <source>
        <dbReference type="EMBL" id="OUM49332.1"/>
    </source>
</evidence>
<accession>A0A1Y3MP24</accession>
<name>A0A1Y3MP24_9BACI</name>
<proteinExistence type="predicted"/>
<dbReference type="InterPro" id="IPR041519">
    <property type="entry name" value="HEPN_RiboL-PSP"/>
</dbReference>
<sequence length="364" mass="42209">MKSVLMEFQKGLSELKKFIENSQFQKKMFTTFKKSKEAGVHITPPELGEQFKLFIEHYQSFSNKQIFEYNTIIISMYGYFEAFIEELIKAYISNLSETVSDFKKMPLKIQENHSALSAILIQNLTLPKYQNITTADKIIINAHSCVVGNGNYSINLDAYTYHTSNFRQGSIDEFFYKIGINQVSSLILRHPGFEKYLVENEISKAIAFGRIDDLAERRNQVAHGGQNELLSLEILLDYINFFELYGKTLYEVLMIEIIQFRMENSLNIRLLDLPIATYGRDIVWFNVEDTKVCVGDNIYARTNNQSEPVRYGAIESIQFNDEQCQELIAVESIQVGLKVNFKVRDSYTFYLEQKSDHKEIQQPV</sequence>